<evidence type="ECO:0000259" key="1">
    <source>
        <dbReference type="Pfam" id="PF13452"/>
    </source>
</evidence>
<keyword evidence="3" id="KW-1185">Reference proteome</keyword>
<evidence type="ECO:0000313" key="3">
    <source>
        <dbReference type="Proteomes" id="UP001500571"/>
    </source>
</evidence>
<sequence length="168" mass="18712">MSAVRLVSEEMHAAVGSIVDWRVSFPVAASDVRRWAVAVYYPDPPPRCFWDPATPGGIVAPEEFNPFAWMVADQRVPVVSVGRRDTDKTEKSIGIAGPGLQNQVNGGTEVTYDRPIRVGDVIRSETRLVEYREKAGRMGPMLITVLESTWTNQEAARVQVERQVAIRF</sequence>
<protein>
    <recommendedName>
        <fullName evidence="1">FAS1-like dehydratase domain-containing protein</fullName>
    </recommendedName>
</protein>
<reference evidence="2 3" key="1">
    <citation type="journal article" date="2019" name="Int. J. Syst. Evol. Microbiol.">
        <title>The Global Catalogue of Microorganisms (GCM) 10K type strain sequencing project: providing services to taxonomists for standard genome sequencing and annotation.</title>
        <authorList>
            <consortium name="The Broad Institute Genomics Platform"/>
            <consortium name="The Broad Institute Genome Sequencing Center for Infectious Disease"/>
            <person name="Wu L."/>
            <person name="Ma J."/>
        </authorList>
    </citation>
    <scope>NUCLEOTIDE SEQUENCE [LARGE SCALE GENOMIC DNA]</scope>
    <source>
        <strain evidence="2 3">JCM 15309</strain>
    </source>
</reference>
<evidence type="ECO:0000313" key="2">
    <source>
        <dbReference type="EMBL" id="GAA1947846.1"/>
    </source>
</evidence>
<comment type="caution">
    <text evidence="2">The sequence shown here is derived from an EMBL/GenBank/DDBJ whole genome shotgun (WGS) entry which is preliminary data.</text>
</comment>
<dbReference type="InterPro" id="IPR029069">
    <property type="entry name" value="HotDog_dom_sf"/>
</dbReference>
<dbReference type="Gene3D" id="3.10.129.10">
    <property type="entry name" value="Hotdog Thioesterase"/>
    <property type="match status" value="1"/>
</dbReference>
<dbReference type="SUPFAM" id="SSF54637">
    <property type="entry name" value="Thioesterase/thiol ester dehydrase-isomerase"/>
    <property type="match status" value="1"/>
</dbReference>
<feature type="domain" description="FAS1-like dehydratase" evidence="1">
    <location>
        <begin position="22"/>
        <end position="158"/>
    </location>
</feature>
<name>A0ABN2Q9Q8_9ACTN</name>
<gene>
    <name evidence="2" type="ORF">GCM10009798_03720</name>
</gene>
<proteinExistence type="predicted"/>
<dbReference type="Proteomes" id="UP001500571">
    <property type="component" value="Unassembled WGS sequence"/>
</dbReference>
<dbReference type="EMBL" id="BAAAPB010000001">
    <property type="protein sequence ID" value="GAA1947846.1"/>
    <property type="molecule type" value="Genomic_DNA"/>
</dbReference>
<dbReference type="InterPro" id="IPR039569">
    <property type="entry name" value="FAS1-like_DH_region"/>
</dbReference>
<dbReference type="RefSeq" id="WP_344041825.1">
    <property type="nucleotide sequence ID" value="NZ_BAAAPB010000001.1"/>
</dbReference>
<dbReference type="Pfam" id="PF13452">
    <property type="entry name" value="FAS1_DH_region"/>
    <property type="match status" value="1"/>
</dbReference>
<organism evidence="2 3">
    <name type="scientific">Nocardioides panacihumi</name>
    <dbReference type="NCBI Taxonomy" id="400774"/>
    <lineage>
        <taxon>Bacteria</taxon>
        <taxon>Bacillati</taxon>
        <taxon>Actinomycetota</taxon>
        <taxon>Actinomycetes</taxon>
        <taxon>Propionibacteriales</taxon>
        <taxon>Nocardioidaceae</taxon>
        <taxon>Nocardioides</taxon>
    </lineage>
</organism>
<accession>A0ABN2Q9Q8</accession>